<organism evidence="2 3">
    <name type="scientific">Arachnia propionica</name>
    <dbReference type="NCBI Taxonomy" id="1750"/>
    <lineage>
        <taxon>Bacteria</taxon>
        <taxon>Bacillati</taxon>
        <taxon>Actinomycetota</taxon>
        <taxon>Actinomycetes</taxon>
        <taxon>Propionibacteriales</taxon>
        <taxon>Propionibacteriaceae</taxon>
        <taxon>Arachnia</taxon>
    </lineage>
</organism>
<dbReference type="SUPFAM" id="SSF55961">
    <property type="entry name" value="Bet v1-like"/>
    <property type="match status" value="1"/>
</dbReference>
<dbReference type="SUPFAM" id="SSF81923">
    <property type="entry name" value="Double Clp-N motif"/>
    <property type="match status" value="1"/>
</dbReference>
<evidence type="ECO:0008006" key="4">
    <source>
        <dbReference type="Google" id="ProtNLM"/>
    </source>
</evidence>
<name>A0A3P1X0D6_9ACTN</name>
<evidence type="ECO:0000256" key="1">
    <source>
        <dbReference type="SAM" id="MobiDB-lite"/>
    </source>
</evidence>
<dbReference type="AlphaFoldDB" id="A0A3P1X0D6"/>
<feature type="region of interest" description="Disordered" evidence="1">
    <location>
        <begin position="196"/>
        <end position="215"/>
    </location>
</feature>
<dbReference type="InterPro" id="IPR019587">
    <property type="entry name" value="Polyketide_cyclase/dehydratase"/>
</dbReference>
<dbReference type="Proteomes" id="UP000280935">
    <property type="component" value="Unassembled WGS sequence"/>
</dbReference>
<dbReference type="Pfam" id="PF10604">
    <property type="entry name" value="Polyketide_cyc2"/>
    <property type="match status" value="1"/>
</dbReference>
<dbReference type="Gene3D" id="3.30.530.20">
    <property type="match status" value="1"/>
</dbReference>
<dbReference type="InterPro" id="IPR036628">
    <property type="entry name" value="Clp_N_dom_sf"/>
</dbReference>
<evidence type="ECO:0000313" key="3">
    <source>
        <dbReference type="Proteomes" id="UP000280935"/>
    </source>
</evidence>
<accession>A0A3P1X0D6</accession>
<dbReference type="EMBL" id="RQYT01000008">
    <property type="protein sequence ID" value="RRD50163.1"/>
    <property type="molecule type" value="Genomic_DNA"/>
</dbReference>
<feature type="region of interest" description="Disordered" evidence="1">
    <location>
        <begin position="300"/>
        <end position="329"/>
    </location>
</feature>
<comment type="caution">
    <text evidence="2">The sequence shown here is derived from an EMBL/GenBank/DDBJ whole genome shotgun (WGS) entry which is preliminary data.</text>
</comment>
<gene>
    <name evidence="2" type="ORF">EII35_05270</name>
</gene>
<sequence length="329" mass="36748">MKFLRVMKWFREISVLAEDEQRRWRHPEIDVEHLLLALVGIGGPVSHALAQRGVTLDAAREACETTHRQRVARLGVTLPPSETAPRIPDDPGRGEFRYRHGVRPMLERAATAPRPDVALFSALLKEPSGRISEVLSALDLDPESLKFGDAEQPPPEARFTYRRFVAAPPEQVWALLSDPKRWLEWNDLTHARAEVDSSGTVHASPRGKADTGTEHTLRVTEPSRSLTWETAFVRNGKRVSQRMGIDVAPQQSGSDVVLTLGQAEREGGWGLRGWLMRPLARLLAPLLVREHLRARADNISRALRPSAHPTVGHESRGKTHPSTAEDRRG</sequence>
<evidence type="ECO:0000313" key="2">
    <source>
        <dbReference type="EMBL" id="RRD50163.1"/>
    </source>
</evidence>
<dbReference type="RefSeq" id="WP_125227419.1">
    <property type="nucleotide sequence ID" value="NZ_RQYT01000008.1"/>
</dbReference>
<feature type="compositionally biased region" description="Basic and acidic residues" evidence="1">
    <location>
        <begin position="311"/>
        <end position="329"/>
    </location>
</feature>
<dbReference type="OrthoDB" id="3733061at2"/>
<dbReference type="Gene3D" id="1.10.1780.10">
    <property type="entry name" value="Clp, N-terminal domain"/>
    <property type="match status" value="1"/>
</dbReference>
<dbReference type="InterPro" id="IPR023393">
    <property type="entry name" value="START-like_dom_sf"/>
</dbReference>
<proteinExistence type="predicted"/>
<reference evidence="2 3" key="1">
    <citation type="submission" date="2018-11" db="EMBL/GenBank/DDBJ databases">
        <title>Genomes From Bacteria Associated with the Canine Oral Cavity: a Test Case for Automated Genome-Based Taxonomic Assignment.</title>
        <authorList>
            <person name="Coil D.A."/>
            <person name="Jospin G."/>
            <person name="Darling A.E."/>
            <person name="Wallis C."/>
            <person name="Davis I.J."/>
            <person name="Harris S."/>
            <person name="Eisen J.A."/>
            <person name="Holcombe L.J."/>
            <person name="O'Flynn C."/>
        </authorList>
    </citation>
    <scope>NUCLEOTIDE SEQUENCE [LARGE SCALE GENOMIC DNA]</scope>
    <source>
        <strain evidence="2 3">OH2822_COT-296</strain>
    </source>
</reference>
<protein>
    <recommendedName>
        <fullName evidence="4">Clp R domain-containing protein</fullName>
    </recommendedName>
</protein>